<feature type="compositionally biased region" description="Acidic residues" evidence="1">
    <location>
        <begin position="99"/>
        <end position="125"/>
    </location>
</feature>
<proteinExistence type="predicted"/>
<feature type="region of interest" description="Disordered" evidence="1">
    <location>
        <begin position="63"/>
        <end position="139"/>
    </location>
</feature>
<reference evidence="2" key="3">
    <citation type="journal article" date="2017" name="Nature">
        <title>Genome sequence of the progenitor of the wheat D genome Aegilops tauschii.</title>
        <authorList>
            <person name="Luo M.C."/>
            <person name="Gu Y.Q."/>
            <person name="Puiu D."/>
            <person name="Wang H."/>
            <person name="Twardziok S.O."/>
            <person name="Deal K.R."/>
            <person name="Huo N."/>
            <person name="Zhu T."/>
            <person name="Wang L."/>
            <person name="Wang Y."/>
            <person name="McGuire P.E."/>
            <person name="Liu S."/>
            <person name="Long H."/>
            <person name="Ramasamy R.K."/>
            <person name="Rodriguez J.C."/>
            <person name="Van S.L."/>
            <person name="Yuan L."/>
            <person name="Wang Z."/>
            <person name="Xia Z."/>
            <person name="Xiao L."/>
            <person name="Anderson O.D."/>
            <person name="Ouyang S."/>
            <person name="Liang Y."/>
            <person name="Zimin A.V."/>
            <person name="Pertea G."/>
            <person name="Qi P."/>
            <person name="Bennetzen J.L."/>
            <person name="Dai X."/>
            <person name="Dawson M.W."/>
            <person name="Muller H.G."/>
            <person name="Kugler K."/>
            <person name="Rivarola-Duarte L."/>
            <person name="Spannagl M."/>
            <person name="Mayer K.F.X."/>
            <person name="Lu F.H."/>
            <person name="Bevan M.W."/>
            <person name="Leroy P."/>
            <person name="Li P."/>
            <person name="You F.M."/>
            <person name="Sun Q."/>
            <person name="Liu Z."/>
            <person name="Lyons E."/>
            <person name="Wicker T."/>
            <person name="Salzberg S.L."/>
            <person name="Devos K.M."/>
            <person name="Dvorak J."/>
        </authorList>
    </citation>
    <scope>NUCLEOTIDE SEQUENCE [LARGE SCALE GENOMIC DNA]</scope>
    <source>
        <strain evidence="2">cv. AL8/78</strain>
    </source>
</reference>
<keyword evidence="3" id="KW-1185">Reference proteome</keyword>
<evidence type="ECO:0000313" key="3">
    <source>
        <dbReference type="Proteomes" id="UP000015105"/>
    </source>
</evidence>
<dbReference type="Gramene" id="AET7Gv20403000.1">
    <property type="protein sequence ID" value="AET7Gv20403000.1"/>
    <property type="gene ID" value="AET7Gv20403000"/>
</dbReference>
<reference evidence="3" key="2">
    <citation type="journal article" date="2017" name="Nat. Plants">
        <title>The Aegilops tauschii genome reveals multiple impacts of transposons.</title>
        <authorList>
            <person name="Zhao G."/>
            <person name="Zou C."/>
            <person name="Li K."/>
            <person name="Wang K."/>
            <person name="Li T."/>
            <person name="Gao L."/>
            <person name="Zhang X."/>
            <person name="Wang H."/>
            <person name="Yang Z."/>
            <person name="Liu X."/>
            <person name="Jiang W."/>
            <person name="Mao L."/>
            <person name="Kong X."/>
            <person name="Jiao Y."/>
            <person name="Jia J."/>
        </authorList>
    </citation>
    <scope>NUCLEOTIDE SEQUENCE [LARGE SCALE GENOMIC DNA]</scope>
    <source>
        <strain evidence="3">cv. AL8/78</strain>
    </source>
</reference>
<protein>
    <submittedName>
        <fullName evidence="2">Uncharacterized protein</fullName>
    </submittedName>
</protein>
<name>A0A453R0H6_AEGTS</name>
<dbReference type="AlphaFoldDB" id="A0A453R0H6"/>
<accession>A0A453R0H6</accession>
<dbReference type="Proteomes" id="UP000015105">
    <property type="component" value="Chromosome 7D"/>
</dbReference>
<organism evidence="2 3">
    <name type="scientific">Aegilops tauschii subsp. strangulata</name>
    <name type="common">Goatgrass</name>
    <dbReference type="NCBI Taxonomy" id="200361"/>
    <lineage>
        <taxon>Eukaryota</taxon>
        <taxon>Viridiplantae</taxon>
        <taxon>Streptophyta</taxon>
        <taxon>Embryophyta</taxon>
        <taxon>Tracheophyta</taxon>
        <taxon>Spermatophyta</taxon>
        <taxon>Magnoliopsida</taxon>
        <taxon>Liliopsida</taxon>
        <taxon>Poales</taxon>
        <taxon>Poaceae</taxon>
        <taxon>BOP clade</taxon>
        <taxon>Pooideae</taxon>
        <taxon>Triticodae</taxon>
        <taxon>Triticeae</taxon>
        <taxon>Triticinae</taxon>
        <taxon>Aegilops</taxon>
    </lineage>
</organism>
<dbReference type="EnsemblPlants" id="AET7Gv20403000.1">
    <property type="protein sequence ID" value="AET7Gv20403000.1"/>
    <property type="gene ID" value="AET7Gv20403000"/>
</dbReference>
<reference evidence="2" key="5">
    <citation type="journal article" date="2021" name="G3 (Bethesda)">
        <title>Aegilops tauschii genome assembly Aet v5.0 features greater sequence contiguity and improved annotation.</title>
        <authorList>
            <person name="Wang L."/>
            <person name="Zhu T."/>
            <person name="Rodriguez J.C."/>
            <person name="Deal K.R."/>
            <person name="Dubcovsky J."/>
            <person name="McGuire P.E."/>
            <person name="Lux T."/>
            <person name="Spannagl M."/>
            <person name="Mayer K.F.X."/>
            <person name="Baldrich P."/>
            <person name="Meyers B.C."/>
            <person name="Huo N."/>
            <person name="Gu Y.Q."/>
            <person name="Zhou H."/>
            <person name="Devos K.M."/>
            <person name="Bennetzen J.L."/>
            <person name="Unver T."/>
            <person name="Budak H."/>
            <person name="Gulick P.J."/>
            <person name="Galiba G."/>
            <person name="Kalapos B."/>
            <person name="Nelson D.R."/>
            <person name="Li P."/>
            <person name="You F.M."/>
            <person name="Luo M.C."/>
            <person name="Dvorak J."/>
        </authorList>
    </citation>
    <scope>NUCLEOTIDE SEQUENCE [LARGE SCALE GENOMIC DNA]</scope>
    <source>
        <strain evidence="2">cv. AL8/78</strain>
    </source>
</reference>
<reference evidence="3" key="1">
    <citation type="journal article" date="2014" name="Science">
        <title>Ancient hybridizations among the ancestral genomes of bread wheat.</title>
        <authorList>
            <consortium name="International Wheat Genome Sequencing Consortium,"/>
            <person name="Marcussen T."/>
            <person name="Sandve S.R."/>
            <person name="Heier L."/>
            <person name="Spannagl M."/>
            <person name="Pfeifer M."/>
            <person name="Jakobsen K.S."/>
            <person name="Wulff B.B."/>
            <person name="Steuernagel B."/>
            <person name="Mayer K.F."/>
            <person name="Olsen O.A."/>
        </authorList>
    </citation>
    <scope>NUCLEOTIDE SEQUENCE [LARGE SCALE GENOMIC DNA]</scope>
    <source>
        <strain evidence="3">cv. AL8/78</strain>
    </source>
</reference>
<sequence length="172" mass="19120">TPRRSNAKRAAHHHHHTHTLQHHTNRPVSSRKRFTLSLSFRLALPAVPRAPAAMCGGAILSDIIPPPRRATGGNVWRADKKRRARPDAAAGRPRRAPEEEFQEEEGDAEFEADFEGFVEAEEESDGEAKPFPVRRSGFSGGKERIPVGRASIWVVLLLCSEMSSRFLGSVLR</sequence>
<feature type="region of interest" description="Disordered" evidence="1">
    <location>
        <begin position="1"/>
        <end position="30"/>
    </location>
</feature>
<evidence type="ECO:0000313" key="2">
    <source>
        <dbReference type="EnsemblPlants" id="AET7Gv20403000.1"/>
    </source>
</evidence>
<evidence type="ECO:0000256" key="1">
    <source>
        <dbReference type="SAM" id="MobiDB-lite"/>
    </source>
</evidence>
<reference evidence="2" key="4">
    <citation type="submission" date="2019-03" db="UniProtKB">
        <authorList>
            <consortium name="EnsemblPlants"/>
        </authorList>
    </citation>
    <scope>IDENTIFICATION</scope>
</reference>